<dbReference type="OrthoDB" id="9986513at2759"/>
<dbReference type="InterPro" id="IPR001258">
    <property type="entry name" value="NHL_repeat"/>
</dbReference>
<dbReference type="GO" id="GO:0008270">
    <property type="term" value="F:zinc ion binding"/>
    <property type="evidence" value="ECO:0007669"/>
    <property type="project" value="UniProtKB-KW"/>
</dbReference>
<dbReference type="Gene3D" id="2.130.10.10">
    <property type="entry name" value="YVTN repeat-like/Quinoprotein amine dehydrogenase"/>
    <property type="match status" value="1"/>
</dbReference>
<feature type="coiled-coil region" evidence="4">
    <location>
        <begin position="143"/>
        <end position="203"/>
    </location>
</feature>
<evidence type="ECO:0000256" key="3">
    <source>
        <dbReference type="PROSITE-ProRule" id="PRU00504"/>
    </source>
</evidence>
<keyword evidence="2" id="KW-0862">Zinc</keyword>
<dbReference type="Gene3D" id="2.40.10.500">
    <property type="match status" value="1"/>
</dbReference>
<feature type="domain" description="B box-type" evidence="5">
    <location>
        <begin position="5"/>
        <end position="55"/>
    </location>
</feature>
<dbReference type="SUPFAM" id="SSF57845">
    <property type="entry name" value="B-box zinc-binding domain"/>
    <property type="match status" value="1"/>
</dbReference>
<dbReference type="GO" id="GO:0061630">
    <property type="term" value="F:ubiquitin protein ligase activity"/>
    <property type="evidence" value="ECO:0007669"/>
    <property type="project" value="TreeGrafter"/>
</dbReference>
<dbReference type="PANTHER" id="PTHR25462:SF296">
    <property type="entry name" value="MEIOTIC P26, ISOFORM F"/>
    <property type="match status" value="1"/>
</dbReference>
<reference evidence="6" key="1">
    <citation type="submission" date="2018-11" db="EMBL/GenBank/DDBJ databases">
        <authorList>
            <person name="Alioto T."/>
            <person name="Alioto T."/>
        </authorList>
    </citation>
    <scope>NUCLEOTIDE SEQUENCE</scope>
</reference>
<evidence type="ECO:0000313" key="6">
    <source>
        <dbReference type="EMBL" id="VDI20644.1"/>
    </source>
</evidence>
<dbReference type="PROSITE" id="PS50119">
    <property type="entry name" value="ZF_BBOX"/>
    <property type="match status" value="1"/>
</dbReference>
<protein>
    <recommendedName>
        <fullName evidence="5">B box-type domain-containing protein</fullName>
    </recommendedName>
</protein>
<dbReference type="InterPro" id="IPR000315">
    <property type="entry name" value="Znf_B-box"/>
</dbReference>
<sequence>MASNKPYIPCGPCQEGKVNTEAEIWCNNCDEGLCSVCSSHHKRSRGTRNHKTIYIKRYNPSIPAIKTECDKHGQQLNLYCPSHLMPCCDECISTSHSKCTGIKSLADVVEKTKIEKSTQSIEKQIDSIKHFLDNLIENKSVNISRGEQENKNIKKLIVNIREKINNYLINLEKKLCNEADTILNQEKSKATDLIAEIKEKQKKIPEMQDHLHTVISNSSKLQSFLEVHQIEQQVHQCQRYVEDLENDDRAKEFHIKMKQNDEIEKILVKLQSLETLGEVMVVKTDIDLKRDTSVKREAQVESREQSNINNMTMNIETKIDLNLKCIISDIICLMDGRVIVVEECGKVYLLTSNGKLEKQISISSAAFSVTQINQNTIAITYPGEEAIKIFNMDSETVTKVITLNKPCFGLSFSNNSLVVGLWRDEIRIIDLEGNTLKSIEVQSESLLYHLVYCNDRVTYSDSTSNSVYCVDGSGKQIWDYKQDLKGPLGLCTDTYGNIIVADKSTDRIIVISKDGQNSKVLISKDEGLKNPQCICLKPKESSCYICDRYGEHLAKFNLSSE</sequence>
<dbReference type="PROSITE" id="PS51125">
    <property type="entry name" value="NHL"/>
    <property type="match status" value="1"/>
</dbReference>
<dbReference type="EMBL" id="UYJE01003594">
    <property type="protein sequence ID" value="VDI20644.1"/>
    <property type="molecule type" value="Genomic_DNA"/>
</dbReference>
<proteinExistence type="predicted"/>
<evidence type="ECO:0000313" key="7">
    <source>
        <dbReference type="Proteomes" id="UP000596742"/>
    </source>
</evidence>
<keyword evidence="2" id="KW-0863">Zinc-finger</keyword>
<keyword evidence="4" id="KW-0175">Coiled coil</keyword>
<dbReference type="GO" id="GO:0005654">
    <property type="term" value="C:nucleoplasm"/>
    <property type="evidence" value="ECO:0007669"/>
    <property type="project" value="TreeGrafter"/>
</dbReference>
<evidence type="ECO:0000256" key="1">
    <source>
        <dbReference type="ARBA" id="ARBA00022737"/>
    </source>
</evidence>
<dbReference type="SUPFAM" id="SSF101898">
    <property type="entry name" value="NHL repeat"/>
    <property type="match status" value="1"/>
</dbReference>
<dbReference type="AlphaFoldDB" id="A0A8B6DKQ5"/>
<dbReference type="InterPro" id="IPR047153">
    <property type="entry name" value="TRIM45/56/19-like"/>
</dbReference>
<keyword evidence="7" id="KW-1185">Reference proteome</keyword>
<evidence type="ECO:0000256" key="4">
    <source>
        <dbReference type="SAM" id="Coils"/>
    </source>
</evidence>
<comment type="caution">
    <text evidence="6">The sequence shown here is derived from an EMBL/GenBank/DDBJ whole genome shotgun (WGS) entry which is preliminary data.</text>
</comment>
<dbReference type="Gene3D" id="3.30.160.60">
    <property type="entry name" value="Classic Zinc Finger"/>
    <property type="match status" value="1"/>
</dbReference>
<evidence type="ECO:0000259" key="5">
    <source>
        <dbReference type="PROSITE" id="PS50119"/>
    </source>
</evidence>
<keyword evidence="1" id="KW-0677">Repeat</keyword>
<dbReference type="PANTHER" id="PTHR25462">
    <property type="entry name" value="BONUS, ISOFORM C-RELATED"/>
    <property type="match status" value="1"/>
</dbReference>
<organism evidence="6 7">
    <name type="scientific">Mytilus galloprovincialis</name>
    <name type="common">Mediterranean mussel</name>
    <dbReference type="NCBI Taxonomy" id="29158"/>
    <lineage>
        <taxon>Eukaryota</taxon>
        <taxon>Metazoa</taxon>
        <taxon>Spiralia</taxon>
        <taxon>Lophotrochozoa</taxon>
        <taxon>Mollusca</taxon>
        <taxon>Bivalvia</taxon>
        <taxon>Autobranchia</taxon>
        <taxon>Pteriomorphia</taxon>
        <taxon>Mytilida</taxon>
        <taxon>Mytiloidea</taxon>
        <taxon>Mytilidae</taxon>
        <taxon>Mytilinae</taxon>
        <taxon>Mytilus</taxon>
    </lineage>
</organism>
<dbReference type="Pfam" id="PF22586">
    <property type="entry name" value="ANCHR-like_BBOX"/>
    <property type="match status" value="1"/>
</dbReference>
<keyword evidence="2" id="KW-0479">Metal-binding</keyword>
<dbReference type="Proteomes" id="UP000596742">
    <property type="component" value="Unassembled WGS sequence"/>
</dbReference>
<gene>
    <name evidence="6" type="ORF">MGAL_10B008890</name>
</gene>
<name>A0A8B6DKQ5_MYTGA</name>
<dbReference type="InterPro" id="IPR015943">
    <property type="entry name" value="WD40/YVTN_repeat-like_dom_sf"/>
</dbReference>
<feature type="repeat" description="NHL" evidence="3">
    <location>
        <begin position="483"/>
        <end position="514"/>
    </location>
</feature>
<evidence type="ECO:0000256" key="2">
    <source>
        <dbReference type="PROSITE-ProRule" id="PRU00024"/>
    </source>
</evidence>
<accession>A0A8B6DKQ5</accession>